<dbReference type="RefSeq" id="WP_328855902.1">
    <property type="nucleotide sequence ID" value="NZ_CP108021.1"/>
</dbReference>
<accession>A0AAU4JWR8</accession>
<dbReference type="SUPFAM" id="SSF53335">
    <property type="entry name" value="S-adenosyl-L-methionine-dependent methyltransferases"/>
    <property type="match status" value="1"/>
</dbReference>
<reference evidence="2 3" key="1">
    <citation type="submission" date="2022-10" db="EMBL/GenBank/DDBJ databases">
        <title>The complete genomes of actinobacterial strains from the NBC collection.</title>
        <authorList>
            <person name="Joergensen T.S."/>
            <person name="Alvarez Arevalo M."/>
            <person name="Sterndorff E.B."/>
            <person name="Faurdal D."/>
            <person name="Vuksanovic O."/>
            <person name="Mourched A.-S."/>
            <person name="Charusanti P."/>
            <person name="Shaw S."/>
            <person name="Blin K."/>
            <person name="Weber T."/>
        </authorList>
    </citation>
    <scope>NUCLEOTIDE SEQUENCE [LARGE SCALE GENOMIC DNA]</scope>
    <source>
        <strain evidence="2 3">NBC_00319</strain>
    </source>
</reference>
<dbReference type="CDD" id="cd02440">
    <property type="entry name" value="AdoMet_MTases"/>
    <property type="match status" value="1"/>
</dbReference>
<dbReference type="Pfam" id="PF13649">
    <property type="entry name" value="Methyltransf_25"/>
    <property type="match status" value="1"/>
</dbReference>
<dbReference type="Gene3D" id="3.40.50.150">
    <property type="entry name" value="Vaccinia Virus protein VP39"/>
    <property type="match status" value="1"/>
</dbReference>
<dbReference type="GO" id="GO:0032259">
    <property type="term" value="P:methylation"/>
    <property type="evidence" value="ECO:0007669"/>
    <property type="project" value="UniProtKB-KW"/>
</dbReference>
<dbReference type="KEGG" id="whr:OG579_10580"/>
<dbReference type="AlphaFoldDB" id="A0AAU4JWR8"/>
<dbReference type="InterPro" id="IPR029063">
    <property type="entry name" value="SAM-dependent_MTases_sf"/>
</dbReference>
<name>A0AAU4JWR8_9NOCA</name>
<evidence type="ECO:0000259" key="1">
    <source>
        <dbReference type="Pfam" id="PF13649"/>
    </source>
</evidence>
<keyword evidence="3" id="KW-1185">Reference proteome</keyword>
<dbReference type="EMBL" id="CP108021">
    <property type="protein sequence ID" value="WUM18211.1"/>
    <property type="molecule type" value="Genomic_DNA"/>
</dbReference>
<proteinExistence type="predicted"/>
<protein>
    <submittedName>
        <fullName evidence="2">Class I SAM-dependent methyltransferase</fullName>
    </submittedName>
</protein>
<keyword evidence="2" id="KW-0808">Transferase</keyword>
<evidence type="ECO:0000313" key="2">
    <source>
        <dbReference type="EMBL" id="WUM18211.1"/>
    </source>
</evidence>
<evidence type="ECO:0000313" key="3">
    <source>
        <dbReference type="Proteomes" id="UP001432128"/>
    </source>
</evidence>
<gene>
    <name evidence="2" type="ORF">OG579_10580</name>
</gene>
<sequence length="243" mass="25780">MSVPDEFSPEANVGHGAVDLSDEIPHFDDAFLDAVRGQNSWLRLADGTRTCLPVTRWLGTSGDHEDAAFDRHIARMCSGPTIDLGCGPGRLVSELIEHGVCALGVDRSARAIAMTRKRGGVALRRSIFERMPGEGGWHHALLIDGNVGIGGDPHEVVRRAADLVAPGGTVIVELESGVGSAPGWNGSVWSGAVRVESRNVAGPWFPWARVGVGAAREIAERAGLQMGTAHVISGRHLVELVRP</sequence>
<organism evidence="2 3">
    <name type="scientific">Williamsia herbipolensis</name>
    <dbReference type="NCBI Taxonomy" id="1603258"/>
    <lineage>
        <taxon>Bacteria</taxon>
        <taxon>Bacillati</taxon>
        <taxon>Actinomycetota</taxon>
        <taxon>Actinomycetes</taxon>
        <taxon>Mycobacteriales</taxon>
        <taxon>Nocardiaceae</taxon>
        <taxon>Williamsia</taxon>
    </lineage>
</organism>
<dbReference type="InterPro" id="IPR041698">
    <property type="entry name" value="Methyltransf_25"/>
</dbReference>
<keyword evidence="2" id="KW-0489">Methyltransferase</keyword>
<dbReference type="Proteomes" id="UP001432128">
    <property type="component" value="Chromosome"/>
</dbReference>
<feature type="domain" description="Methyltransferase" evidence="1">
    <location>
        <begin position="83"/>
        <end position="168"/>
    </location>
</feature>
<dbReference type="GO" id="GO:0008168">
    <property type="term" value="F:methyltransferase activity"/>
    <property type="evidence" value="ECO:0007669"/>
    <property type="project" value="UniProtKB-KW"/>
</dbReference>